<accession>A0A0C3HKH4</accession>
<keyword evidence="1" id="KW-0732">Signal</keyword>
<evidence type="ECO:0000313" key="2">
    <source>
        <dbReference type="EMBL" id="KIN08716.1"/>
    </source>
</evidence>
<reference evidence="3" key="2">
    <citation type="submission" date="2015-01" db="EMBL/GenBank/DDBJ databases">
        <title>Evolutionary Origins and Diversification of the Mycorrhizal Mutualists.</title>
        <authorList>
            <consortium name="DOE Joint Genome Institute"/>
            <consortium name="Mycorrhizal Genomics Consortium"/>
            <person name="Kohler A."/>
            <person name="Kuo A."/>
            <person name="Nagy L.G."/>
            <person name="Floudas D."/>
            <person name="Copeland A."/>
            <person name="Barry K.W."/>
            <person name="Cichocki N."/>
            <person name="Veneault-Fourrey C."/>
            <person name="LaButti K."/>
            <person name="Lindquist E.A."/>
            <person name="Lipzen A."/>
            <person name="Lundell T."/>
            <person name="Morin E."/>
            <person name="Murat C."/>
            <person name="Riley R."/>
            <person name="Ohm R."/>
            <person name="Sun H."/>
            <person name="Tunlid A."/>
            <person name="Henrissat B."/>
            <person name="Grigoriev I.V."/>
            <person name="Hibbett D.S."/>
            <person name="Martin F."/>
        </authorList>
    </citation>
    <scope>NUCLEOTIDE SEQUENCE [LARGE SCALE GENOMIC DNA]</scope>
    <source>
        <strain evidence="3">Zn</strain>
    </source>
</reference>
<keyword evidence="3" id="KW-1185">Reference proteome</keyword>
<name>A0A0C3HKH4_OIDMZ</name>
<feature type="signal peptide" evidence="1">
    <location>
        <begin position="1"/>
        <end position="18"/>
    </location>
</feature>
<proteinExistence type="predicted"/>
<dbReference type="HOGENOM" id="CLU_2997039_0_0_1"/>
<sequence length="57" mass="6446">MALQSDLLALFHTLLCQCQVPSRVVSACSPLFWFLQMSSERGFGERTLISPWDVLES</sequence>
<dbReference type="AlphaFoldDB" id="A0A0C3HKH4"/>
<evidence type="ECO:0000256" key="1">
    <source>
        <dbReference type="SAM" id="SignalP"/>
    </source>
</evidence>
<dbReference type="InParanoid" id="A0A0C3HKH4"/>
<feature type="chain" id="PRO_5002174842" evidence="1">
    <location>
        <begin position="19"/>
        <end position="57"/>
    </location>
</feature>
<gene>
    <name evidence="2" type="ORF">OIDMADRAFT_153298</name>
</gene>
<dbReference type="Proteomes" id="UP000054321">
    <property type="component" value="Unassembled WGS sequence"/>
</dbReference>
<dbReference type="EMBL" id="KN832870">
    <property type="protein sequence ID" value="KIN08716.1"/>
    <property type="molecule type" value="Genomic_DNA"/>
</dbReference>
<organism evidence="2 3">
    <name type="scientific">Oidiodendron maius (strain Zn)</name>
    <dbReference type="NCBI Taxonomy" id="913774"/>
    <lineage>
        <taxon>Eukaryota</taxon>
        <taxon>Fungi</taxon>
        <taxon>Dikarya</taxon>
        <taxon>Ascomycota</taxon>
        <taxon>Pezizomycotina</taxon>
        <taxon>Leotiomycetes</taxon>
        <taxon>Leotiomycetes incertae sedis</taxon>
        <taxon>Myxotrichaceae</taxon>
        <taxon>Oidiodendron</taxon>
    </lineage>
</organism>
<reference evidence="2 3" key="1">
    <citation type="submission" date="2014-04" db="EMBL/GenBank/DDBJ databases">
        <authorList>
            <consortium name="DOE Joint Genome Institute"/>
            <person name="Kuo A."/>
            <person name="Martino E."/>
            <person name="Perotto S."/>
            <person name="Kohler A."/>
            <person name="Nagy L.G."/>
            <person name="Floudas D."/>
            <person name="Copeland A."/>
            <person name="Barry K.W."/>
            <person name="Cichocki N."/>
            <person name="Veneault-Fourrey C."/>
            <person name="LaButti K."/>
            <person name="Lindquist E.A."/>
            <person name="Lipzen A."/>
            <person name="Lundell T."/>
            <person name="Morin E."/>
            <person name="Murat C."/>
            <person name="Sun H."/>
            <person name="Tunlid A."/>
            <person name="Henrissat B."/>
            <person name="Grigoriev I.V."/>
            <person name="Hibbett D.S."/>
            <person name="Martin F."/>
            <person name="Nordberg H.P."/>
            <person name="Cantor M.N."/>
            <person name="Hua S.X."/>
        </authorList>
    </citation>
    <scope>NUCLEOTIDE SEQUENCE [LARGE SCALE GENOMIC DNA]</scope>
    <source>
        <strain evidence="2 3">Zn</strain>
    </source>
</reference>
<evidence type="ECO:0000313" key="3">
    <source>
        <dbReference type="Proteomes" id="UP000054321"/>
    </source>
</evidence>
<protein>
    <submittedName>
        <fullName evidence="2">Uncharacterized protein</fullName>
    </submittedName>
</protein>